<dbReference type="GO" id="GO:0008270">
    <property type="term" value="F:zinc ion binding"/>
    <property type="evidence" value="ECO:0007669"/>
    <property type="project" value="InterPro"/>
</dbReference>
<dbReference type="Gene3D" id="4.10.240.10">
    <property type="entry name" value="Zn(2)-C6 fungal-type DNA-binding domain"/>
    <property type="match status" value="1"/>
</dbReference>
<evidence type="ECO:0000313" key="14">
    <source>
        <dbReference type="Proteomes" id="UP000019384"/>
    </source>
</evidence>
<dbReference type="GO" id="GO:0005634">
    <property type="term" value="C:nucleus"/>
    <property type="evidence" value="ECO:0007669"/>
    <property type="project" value="UniProtKB-SubCell"/>
</dbReference>
<evidence type="ECO:0000256" key="5">
    <source>
        <dbReference type="ARBA" id="ARBA00023125"/>
    </source>
</evidence>
<keyword evidence="5" id="KW-0238">DNA-binding</keyword>
<dbReference type="Pfam" id="PF00172">
    <property type="entry name" value="Zn_clus"/>
    <property type="match status" value="1"/>
</dbReference>
<evidence type="ECO:0000256" key="1">
    <source>
        <dbReference type="ARBA" id="ARBA00004123"/>
    </source>
</evidence>
<evidence type="ECO:0000256" key="6">
    <source>
        <dbReference type="ARBA" id="ARBA00023144"/>
    </source>
</evidence>
<evidence type="ECO:0000256" key="8">
    <source>
        <dbReference type="ARBA" id="ARBA00023163"/>
    </source>
</evidence>
<dbReference type="Pfam" id="PF03902">
    <property type="entry name" value="Gal4_dimer"/>
    <property type="match status" value="1"/>
</dbReference>
<keyword evidence="4" id="KW-0805">Transcription regulation</keyword>
<dbReference type="InterPro" id="IPR001138">
    <property type="entry name" value="Zn2Cys6_DnaBD"/>
</dbReference>
<dbReference type="GO" id="GO:0000435">
    <property type="term" value="P:positive regulation of transcription from RNA polymerase II promoter by galactose"/>
    <property type="evidence" value="ECO:0007669"/>
    <property type="project" value="TreeGrafter"/>
</dbReference>
<dbReference type="CDD" id="cd14654">
    <property type="entry name" value="ZIP_Gal4"/>
    <property type="match status" value="1"/>
</dbReference>
<keyword evidence="3" id="KW-0862">Zinc</keyword>
<dbReference type="GO" id="GO:0006351">
    <property type="term" value="P:DNA-templated transcription"/>
    <property type="evidence" value="ECO:0007669"/>
    <property type="project" value="InterPro"/>
</dbReference>
<dbReference type="GO" id="GO:0000978">
    <property type="term" value="F:RNA polymerase II cis-regulatory region sequence-specific DNA binding"/>
    <property type="evidence" value="ECO:0007669"/>
    <property type="project" value="TreeGrafter"/>
</dbReference>
<dbReference type="Gene3D" id="1.20.5.170">
    <property type="match status" value="1"/>
</dbReference>
<keyword evidence="8" id="KW-0804">Transcription</keyword>
<protein>
    <recommendedName>
        <fullName evidence="12">Zn(2)-C6 fungal-type domain-containing protein</fullName>
    </recommendedName>
</protein>
<dbReference type="Pfam" id="PF04082">
    <property type="entry name" value="Fungal_trans"/>
    <property type="match status" value="1"/>
</dbReference>
<reference evidence="13" key="1">
    <citation type="submission" date="2013-12" db="EMBL/GenBank/DDBJ databases">
        <authorList>
            <person name="Genoscope - CEA"/>
        </authorList>
    </citation>
    <scope>NUCLEOTIDE SEQUENCE</scope>
    <source>
        <strain evidence="13">CBS 1993</strain>
    </source>
</reference>
<gene>
    <name evidence="13" type="ORF">KUCA_T00002035001</name>
</gene>
<dbReference type="AlphaFoldDB" id="W6MI41"/>
<evidence type="ECO:0000256" key="11">
    <source>
        <dbReference type="SAM" id="MobiDB-lite"/>
    </source>
</evidence>
<evidence type="ECO:0000256" key="10">
    <source>
        <dbReference type="ARBA" id="ARBA00023277"/>
    </source>
</evidence>
<dbReference type="PROSITE" id="PS50048">
    <property type="entry name" value="ZN2_CY6_FUNGAL_2"/>
    <property type="match status" value="1"/>
</dbReference>
<dbReference type="GO" id="GO:0006012">
    <property type="term" value="P:galactose metabolic process"/>
    <property type="evidence" value="ECO:0007669"/>
    <property type="project" value="UniProtKB-KW"/>
</dbReference>
<evidence type="ECO:0000256" key="2">
    <source>
        <dbReference type="ARBA" id="ARBA00022723"/>
    </source>
</evidence>
<dbReference type="PANTHER" id="PTHR47424">
    <property type="entry name" value="REGULATORY PROTEIN GAL4"/>
    <property type="match status" value="1"/>
</dbReference>
<keyword evidence="7" id="KW-0010">Activator</keyword>
<keyword evidence="2" id="KW-0479">Metal-binding</keyword>
<dbReference type="SMART" id="SM00906">
    <property type="entry name" value="Fungal_trans"/>
    <property type="match status" value="1"/>
</dbReference>
<dbReference type="STRING" id="1382522.W6MI41"/>
<dbReference type="InterPro" id="IPR005600">
    <property type="entry name" value="Gal4_dimer_dom"/>
</dbReference>
<dbReference type="InterPro" id="IPR007219">
    <property type="entry name" value="XnlR_reg_dom"/>
</dbReference>
<dbReference type="InterPro" id="IPR036864">
    <property type="entry name" value="Zn2-C6_fun-type_DNA-bd_sf"/>
</dbReference>
<dbReference type="HOGENOM" id="CLU_008599_2_0_1"/>
<reference evidence="13" key="2">
    <citation type="submission" date="2014-02" db="EMBL/GenBank/DDBJ databases">
        <title>Complete DNA sequence of /Kuraishia capsulata/ illustrates novel genomic features among budding yeasts (/Saccharomycotina/).</title>
        <authorList>
            <person name="Morales L."/>
            <person name="Noel B."/>
            <person name="Porcel B."/>
            <person name="Marcet-Houben M."/>
            <person name="Hullo M-F."/>
            <person name="Sacerdot C."/>
            <person name="Tekaia F."/>
            <person name="Leh-Louis V."/>
            <person name="Despons L."/>
            <person name="Khanna V."/>
            <person name="Aury J-M."/>
            <person name="Barbe V."/>
            <person name="Couloux A."/>
            <person name="Labadie K."/>
            <person name="Pelletier E."/>
            <person name="Souciet J-L."/>
            <person name="Boekhout T."/>
            <person name="Gabaldon T."/>
            <person name="Wincker P."/>
            <person name="Dujon B."/>
        </authorList>
    </citation>
    <scope>NUCLEOTIDE SEQUENCE</scope>
    <source>
        <strain evidence="13">CBS 1993</strain>
    </source>
</reference>
<dbReference type="PROSITE" id="PS00463">
    <property type="entry name" value="ZN2_CY6_FUNGAL_1"/>
    <property type="match status" value="1"/>
</dbReference>
<evidence type="ECO:0000259" key="12">
    <source>
        <dbReference type="PROSITE" id="PS50048"/>
    </source>
</evidence>
<dbReference type="InterPro" id="IPR051127">
    <property type="entry name" value="Fungal_SecMet_Regulators"/>
</dbReference>
<dbReference type="SMART" id="SM00066">
    <property type="entry name" value="GAL4"/>
    <property type="match status" value="1"/>
</dbReference>
<dbReference type="CDD" id="cd12148">
    <property type="entry name" value="fungal_TF_MHR"/>
    <property type="match status" value="1"/>
</dbReference>
<keyword evidence="6" id="KW-0299">Galactose metabolism</keyword>
<organism evidence="13 14">
    <name type="scientific">Kuraishia capsulata CBS 1993</name>
    <dbReference type="NCBI Taxonomy" id="1382522"/>
    <lineage>
        <taxon>Eukaryota</taxon>
        <taxon>Fungi</taxon>
        <taxon>Dikarya</taxon>
        <taxon>Ascomycota</taxon>
        <taxon>Saccharomycotina</taxon>
        <taxon>Pichiomycetes</taxon>
        <taxon>Pichiales</taxon>
        <taxon>Pichiaceae</taxon>
        <taxon>Kuraishia</taxon>
    </lineage>
</organism>
<dbReference type="EMBL" id="HG793126">
    <property type="protein sequence ID" value="CDK26064.1"/>
    <property type="molecule type" value="Genomic_DNA"/>
</dbReference>
<evidence type="ECO:0000313" key="13">
    <source>
        <dbReference type="EMBL" id="CDK26064.1"/>
    </source>
</evidence>
<proteinExistence type="predicted"/>
<feature type="region of interest" description="Disordered" evidence="11">
    <location>
        <begin position="101"/>
        <end position="131"/>
    </location>
</feature>
<dbReference type="Proteomes" id="UP000019384">
    <property type="component" value="Unassembled WGS sequence"/>
</dbReference>
<sequence length="682" mass="78096">MSLKDLDNSIEQACDSCRKRKLRCTKELPKCLKCSNHDWECVYSPRMVRSPLTRAHLTQVEKRVQQLENLLVKLIPEDVSIDQYLTSNGVVPIVLGNHSAEYSDEEQNSSPSSLNSSTLDSMDMEHPPKFSRSNSFSDYDEFDSFQLPNLKTQLQSNFIQDQFVLSFFKNYHEIHPVLKKDTFLQCFRGEVTIQNETNWKILLNVVLAIGCWCLNGENSKIDLHYYQCAKESLKQIVFESGNSSILTSLILLSNYTQLRNKPNTSWNYLGLAVRMAMSLNLHKDALASGNYKRKLWWILYNFDLNFSITFGRPINLPDLSVVDCKTTGCLDTHDEKLALLDQDTKLSMMITPIYSRLISKKQLSVQNCLDFNRSLMCQDFSTIDFKSTNLAEWKLYWRVKNFQIVLFRPFVWKNESPDAYNVCMAAANDTIDTIDMFVKRTVQDDIGKHPSVLAVWYLTHYVFQAGLIPIAALCSESNLNSARSAGWIESIGKVKGVLESISRWNSTATKFIKIIEKLTGKYVRATARPKFVSLPTSGTITPSLFSSSASNSTTNMANSKLFKSKSTNSIPAQRLKQLKRQKQHVHGEQPYPMINTVPTSPVLLSTASHEEELDIDWKMLDTFTTNLMDEATFKLQKYKDEKLGFDSIMEDEVKREDDDLSPVKKEEDAVYSMLFDDFMEMK</sequence>
<evidence type="ECO:0000256" key="3">
    <source>
        <dbReference type="ARBA" id="ARBA00022833"/>
    </source>
</evidence>
<keyword evidence="14" id="KW-1185">Reference proteome</keyword>
<dbReference type="FunFam" id="4.10.240.10:FF:000009">
    <property type="entry name" value="C6 transcription factor (Gal4)"/>
    <property type="match status" value="1"/>
</dbReference>
<dbReference type="PANTHER" id="PTHR47424:SF3">
    <property type="entry name" value="REGULATORY PROTEIN GAL4"/>
    <property type="match status" value="1"/>
</dbReference>
<comment type="subcellular location">
    <subcellularLocation>
        <location evidence="1">Nucleus</location>
    </subcellularLocation>
</comment>
<dbReference type="RefSeq" id="XP_022458073.1">
    <property type="nucleotide sequence ID" value="XM_022604276.1"/>
</dbReference>
<dbReference type="CDD" id="cd00067">
    <property type="entry name" value="GAL4"/>
    <property type="match status" value="1"/>
</dbReference>
<dbReference type="SUPFAM" id="SSF57701">
    <property type="entry name" value="Zn2/Cys6 DNA-binding domain"/>
    <property type="match status" value="1"/>
</dbReference>
<name>W6MI41_9ASCO</name>
<feature type="compositionally biased region" description="Low complexity" evidence="11">
    <location>
        <begin position="108"/>
        <end position="121"/>
    </location>
</feature>
<keyword evidence="9" id="KW-0539">Nucleus</keyword>
<dbReference type="GO" id="GO:0000981">
    <property type="term" value="F:DNA-binding transcription factor activity, RNA polymerase II-specific"/>
    <property type="evidence" value="ECO:0007669"/>
    <property type="project" value="InterPro"/>
</dbReference>
<evidence type="ECO:0000256" key="7">
    <source>
        <dbReference type="ARBA" id="ARBA00023159"/>
    </source>
</evidence>
<dbReference type="GeneID" id="34519461"/>
<keyword evidence="10" id="KW-0119">Carbohydrate metabolism</keyword>
<evidence type="ECO:0000256" key="9">
    <source>
        <dbReference type="ARBA" id="ARBA00023242"/>
    </source>
</evidence>
<evidence type="ECO:0000256" key="4">
    <source>
        <dbReference type="ARBA" id="ARBA00023015"/>
    </source>
</evidence>
<dbReference type="OrthoDB" id="3364175at2759"/>
<feature type="domain" description="Zn(2)-C6 fungal-type" evidence="12">
    <location>
        <begin position="13"/>
        <end position="43"/>
    </location>
</feature>
<accession>W6MI41</accession>